<evidence type="ECO:0000256" key="3">
    <source>
        <dbReference type="ARBA" id="ARBA00031983"/>
    </source>
</evidence>
<dbReference type="EMBL" id="FNNZ01000026">
    <property type="protein sequence ID" value="SDX43747.1"/>
    <property type="molecule type" value="Genomic_DNA"/>
</dbReference>
<evidence type="ECO:0000256" key="2">
    <source>
        <dbReference type="ARBA" id="ARBA00011985"/>
    </source>
</evidence>
<evidence type="ECO:0000313" key="4">
    <source>
        <dbReference type="EMBL" id="SDX43747.1"/>
    </source>
</evidence>
<dbReference type="GO" id="GO:0008714">
    <property type="term" value="F:AMP nucleosidase activity"/>
    <property type="evidence" value="ECO:0007669"/>
    <property type="project" value="UniProtKB-EC"/>
</dbReference>
<organism evidence="4 5">
    <name type="scientific">Thiocapsa roseopersicina</name>
    <dbReference type="NCBI Taxonomy" id="1058"/>
    <lineage>
        <taxon>Bacteria</taxon>
        <taxon>Pseudomonadati</taxon>
        <taxon>Pseudomonadota</taxon>
        <taxon>Gammaproteobacteria</taxon>
        <taxon>Chromatiales</taxon>
        <taxon>Chromatiaceae</taxon>
        <taxon>Thiocapsa</taxon>
    </lineage>
</organism>
<gene>
    <name evidence="4" type="ORF">SAMN05421783_12614</name>
</gene>
<sequence>MIPKPTDRDHDALPTAREDAAWAAETSSTPQTRSAAYRLAYTDVDFLMRDEARPLRLQLELLKPELELQDQRVESTIVVFGSARIPDPETAAQNLVDAERARAAAPTDEQAQAAVERCRRALDRSHYYAEARRFARIVSEQEQDAESRCFVIVTGGGPGIMEAANRGAADVDAVSIGLSITLPHEQAPNAYITPELSFQFHYFALRKMHFLMRAKALVVFPGGFGTFDELFETLCLIQTKKIRPMPVMLFGRAFWERVINFEALVDEGVVSRADLDLFSFVETAEDAWSRIYAHYDGLGCAS</sequence>
<evidence type="ECO:0000313" key="5">
    <source>
        <dbReference type="Proteomes" id="UP000198816"/>
    </source>
</evidence>
<dbReference type="SUPFAM" id="SSF102405">
    <property type="entry name" value="MCP/YpsA-like"/>
    <property type="match status" value="1"/>
</dbReference>
<dbReference type="GO" id="GO:0005829">
    <property type="term" value="C:cytosol"/>
    <property type="evidence" value="ECO:0007669"/>
    <property type="project" value="TreeGrafter"/>
</dbReference>
<proteinExistence type="predicted"/>
<dbReference type="Pfam" id="PF03641">
    <property type="entry name" value="Lysine_decarbox"/>
    <property type="match status" value="1"/>
</dbReference>
<dbReference type="OrthoDB" id="9801098at2"/>
<keyword evidence="5" id="KW-1185">Reference proteome</keyword>
<dbReference type="STRING" id="1058.SAMN05421783_12614"/>
<dbReference type="GO" id="GO:0009691">
    <property type="term" value="P:cytokinin biosynthetic process"/>
    <property type="evidence" value="ECO:0007669"/>
    <property type="project" value="InterPro"/>
</dbReference>
<name>A0A1H3BPI2_THIRO</name>
<dbReference type="PANTHER" id="PTHR43393:SF3">
    <property type="entry name" value="LYSINE DECARBOXYLASE-LIKE PROTEIN"/>
    <property type="match status" value="1"/>
</dbReference>
<dbReference type="NCBIfam" id="TIGR00730">
    <property type="entry name" value="Rossman fold protein, TIGR00730 family"/>
    <property type="match status" value="1"/>
</dbReference>
<dbReference type="Gene3D" id="3.40.50.450">
    <property type="match status" value="1"/>
</dbReference>
<dbReference type="PANTHER" id="PTHR43393">
    <property type="entry name" value="CYTOKININ RIBOSIDE 5'-MONOPHOSPHATE PHOSPHORIBOHYDROLASE"/>
    <property type="match status" value="1"/>
</dbReference>
<protein>
    <recommendedName>
        <fullName evidence="3">AMP nucleosidase</fullName>
        <ecNumber evidence="2">3.2.2.4</ecNumber>
    </recommendedName>
    <alternativeName>
        <fullName evidence="3">AMP nucleosidase</fullName>
    </alternativeName>
</protein>
<dbReference type="AlphaFoldDB" id="A0A1H3BPI2"/>
<dbReference type="EC" id="3.2.2.4" evidence="2"/>
<accession>A0A1H3BPI2</accession>
<dbReference type="InterPro" id="IPR005269">
    <property type="entry name" value="LOG"/>
</dbReference>
<evidence type="ECO:0000256" key="1">
    <source>
        <dbReference type="ARBA" id="ARBA00000274"/>
    </source>
</evidence>
<comment type="catalytic activity">
    <reaction evidence="1">
        <text>AMP + H2O = D-ribose 5-phosphate + adenine</text>
        <dbReference type="Rhea" id="RHEA:20129"/>
        <dbReference type="ChEBI" id="CHEBI:15377"/>
        <dbReference type="ChEBI" id="CHEBI:16708"/>
        <dbReference type="ChEBI" id="CHEBI:78346"/>
        <dbReference type="ChEBI" id="CHEBI:456215"/>
        <dbReference type="EC" id="3.2.2.4"/>
    </reaction>
</comment>
<dbReference type="InterPro" id="IPR052341">
    <property type="entry name" value="LOG_family_nucleotidases"/>
</dbReference>
<dbReference type="InterPro" id="IPR031100">
    <property type="entry name" value="LOG_fam"/>
</dbReference>
<dbReference type="Proteomes" id="UP000198816">
    <property type="component" value="Unassembled WGS sequence"/>
</dbReference>
<reference evidence="5" key="1">
    <citation type="submission" date="2016-10" db="EMBL/GenBank/DDBJ databases">
        <authorList>
            <person name="Varghese N."/>
            <person name="Submissions S."/>
        </authorList>
    </citation>
    <scope>NUCLEOTIDE SEQUENCE [LARGE SCALE GENOMIC DNA]</scope>
    <source>
        <strain evidence="5">DSM 217</strain>
    </source>
</reference>